<keyword evidence="5" id="KW-0813">Transport</keyword>
<dbReference type="PANTHER" id="PTHR43738">
    <property type="entry name" value="ABC TRANSPORTER, MEMBRANE PROTEIN"/>
    <property type="match status" value="1"/>
</dbReference>
<dbReference type="InterPro" id="IPR051125">
    <property type="entry name" value="ABC-4/HrtB_transporter"/>
</dbReference>
<reference evidence="14 15" key="1">
    <citation type="submission" date="2017-09" db="EMBL/GenBank/DDBJ databases">
        <title>High-quality draft genome sequence of Butyrivibrio fibrisolvens INBov1, isolated from cow rumen.</title>
        <authorList>
            <person name="Rodriguez Hernaez J."/>
            <person name="Rivarola M."/>
            <person name="Paniego N."/>
            <person name="Cravero S."/>
            <person name="Ceron Cucchi M."/>
            <person name="Martinez M.C."/>
        </authorList>
    </citation>
    <scope>NUCLEOTIDE SEQUENCE [LARGE SCALE GENOMIC DNA]</scope>
    <source>
        <strain evidence="14 15">INBov1</strain>
    </source>
</reference>
<feature type="transmembrane region" description="Helical" evidence="11">
    <location>
        <begin position="276"/>
        <end position="305"/>
    </location>
</feature>
<keyword evidence="6" id="KW-1003">Cell membrane</keyword>
<dbReference type="EMBL" id="NXNG01000001">
    <property type="protein sequence ID" value="PWT26381.1"/>
    <property type="molecule type" value="Genomic_DNA"/>
</dbReference>
<evidence type="ECO:0000256" key="11">
    <source>
        <dbReference type="SAM" id="Phobius"/>
    </source>
</evidence>
<dbReference type="Pfam" id="PF02687">
    <property type="entry name" value="FtsX"/>
    <property type="match status" value="1"/>
</dbReference>
<evidence type="ECO:0000256" key="2">
    <source>
        <dbReference type="ARBA" id="ARBA00008697"/>
    </source>
</evidence>
<evidence type="ECO:0000256" key="1">
    <source>
        <dbReference type="ARBA" id="ARBA00004651"/>
    </source>
</evidence>
<evidence type="ECO:0000259" key="12">
    <source>
        <dbReference type="Pfam" id="PF02687"/>
    </source>
</evidence>
<feature type="transmembrane region" description="Helical" evidence="11">
    <location>
        <begin position="326"/>
        <end position="356"/>
    </location>
</feature>
<gene>
    <name evidence="14" type="ORF">CPT75_04210</name>
</gene>
<evidence type="ECO:0000256" key="6">
    <source>
        <dbReference type="ARBA" id="ARBA00022475"/>
    </source>
</evidence>
<accession>A0A317FZS8</accession>
<evidence type="ECO:0000256" key="7">
    <source>
        <dbReference type="ARBA" id="ARBA00022692"/>
    </source>
</evidence>
<keyword evidence="9 11" id="KW-0472">Membrane</keyword>
<evidence type="ECO:0000259" key="13">
    <source>
        <dbReference type="Pfam" id="PF12704"/>
    </source>
</evidence>
<evidence type="ECO:0000256" key="9">
    <source>
        <dbReference type="ARBA" id="ARBA00023136"/>
    </source>
</evidence>
<dbReference type="InterPro" id="IPR025857">
    <property type="entry name" value="MacB_PCD"/>
</dbReference>
<keyword evidence="15" id="KW-1185">Reference proteome</keyword>
<evidence type="ECO:0000256" key="10">
    <source>
        <dbReference type="ARBA" id="ARBA00024973"/>
    </source>
</evidence>
<dbReference type="AlphaFoldDB" id="A0A317FZS8"/>
<comment type="caution">
    <text evidence="14">The sequence shown here is derived from an EMBL/GenBank/DDBJ whole genome shotgun (WGS) entry which is preliminary data.</text>
</comment>
<dbReference type="GO" id="GO:0005886">
    <property type="term" value="C:plasma membrane"/>
    <property type="evidence" value="ECO:0007669"/>
    <property type="project" value="UniProtKB-SubCell"/>
</dbReference>
<dbReference type="Proteomes" id="UP000245488">
    <property type="component" value="Chromosome"/>
</dbReference>
<feature type="domain" description="ABC3 transporter permease C-terminal" evidence="12">
    <location>
        <begin position="289"/>
        <end position="404"/>
    </location>
</feature>
<evidence type="ECO:0000256" key="5">
    <source>
        <dbReference type="ARBA" id="ARBA00022448"/>
    </source>
</evidence>
<evidence type="ECO:0000313" key="14">
    <source>
        <dbReference type="EMBL" id="PWT26381.1"/>
    </source>
</evidence>
<feature type="transmembrane region" description="Helical" evidence="11">
    <location>
        <begin position="34"/>
        <end position="54"/>
    </location>
</feature>
<dbReference type="InterPro" id="IPR003838">
    <property type="entry name" value="ABC3_permease_C"/>
</dbReference>
<keyword evidence="7 11" id="KW-0812">Transmembrane</keyword>
<evidence type="ECO:0000256" key="4">
    <source>
        <dbReference type="ARBA" id="ARBA00016962"/>
    </source>
</evidence>
<dbReference type="PANTHER" id="PTHR43738:SF1">
    <property type="entry name" value="HEMIN TRANSPORT SYSTEM PERMEASE PROTEIN HRTB-RELATED"/>
    <property type="match status" value="1"/>
</dbReference>
<feature type="domain" description="MacB-like periplasmic core" evidence="13">
    <location>
        <begin position="52"/>
        <end position="253"/>
    </location>
</feature>
<organism evidence="14 15">
    <name type="scientific">Butyrivibrio fibrisolvens</name>
    <dbReference type="NCBI Taxonomy" id="831"/>
    <lineage>
        <taxon>Bacteria</taxon>
        <taxon>Bacillati</taxon>
        <taxon>Bacillota</taxon>
        <taxon>Clostridia</taxon>
        <taxon>Lachnospirales</taxon>
        <taxon>Lachnospiraceae</taxon>
        <taxon>Butyrivibrio</taxon>
    </lineage>
</organism>
<evidence type="ECO:0000313" key="15">
    <source>
        <dbReference type="Proteomes" id="UP000245488"/>
    </source>
</evidence>
<proteinExistence type="inferred from homology"/>
<evidence type="ECO:0000256" key="8">
    <source>
        <dbReference type="ARBA" id="ARBA00022989"/>
    </source>
</evidence>
<sequence>MLSLVLSRKKTENFKVNIRKLPLKNIIMHKKRTAGLLIILVVLTIALFGGSLFIKSLNNGLDSLNERLGSDIIVLPKDAESEVDLKNLLLQGTPGYFYMDKSILSELENIEGVDKISAQYFLVSANADCCSVKVQIIGFDEKTDFTIKPWLHESYKGVLKDNEIIVGSMLSTRVGHTLKLYGKEFLVVGKLEKTGTGLDTAVYTTGDTVKTLIGAAQDKGISILSKQSPDDVISSVYIDIKDGYDIDSIVSDINLGHNEVKAVRSKTMMTSTSDRLGIISAAISFLIKTIWVFAAVILIAAFYIITGERKREFAALRVIGVSRKRLGILVMSEALILGVVGSLIGIIMTGAVMYSFSVLIGTKLDLPYLLPGAFTAAYYILVTFAGVVFIGAVSGLISAYKAVSVDTAKILRE</sequence>
<comment type="function">
    <text evidence="10">Part of the ABC transporter complex hrt involved in hemin import. Responsible for the translocation of the substrate across the membrane.</text>
</comment>
<keyword evidence="8 11" id="KW-1133">Transmembrane helix</keyword>
<evidence type="ECO:0000256" key="3">
    <source>
        <dbReference type="ARBA" id="ARBA00011131"/>
    </source>
</evidence>
<comment type="similarity">
    <text evidence="2">Belongs to the ABC-4 integral membrane protein family. HrtB subfamily.</text>
</comment>
<feature type="transmembrane region" description="Helical" evidence="11">
    <location>
        <begin position="376"/>
        <end position="400"/>
    </location>
</feature>
<dbReference type="Pfam" id="PF12704">
    <property type="entry name" value="MacB_PCD"/>
    <property type="match status" value="1"/>
</dbReference>
<protein>
    <recommendedName>
        <fullName evidence="4">Putative hemin transport system permease protein HrtB</fullName>
    </recommendedName>
</protein>
<comment type="subcellular location">
    <subcellularLocation>
        <location evidence="1">Cell membrane</location>
        <topology evidence="1">Multi-pass membrane protein</topology>
    </subcellularLocation>
</comment>
<comment type="subunit">
    <text evidence="3">The complex is composed of two ATP-binding proteins (HrtA), two transmembrane proteins (HrtB) and a solute-binding protein.</text>
</comment>
<name>A0A317FZS8_BUTFI</name>